<evidence type="ECO:0000256" key="6">
    <source>
        <dbReference type="ARBA" id="ARBA00023049"/>
    </source>
</evidence>
<sequence>MNNSNVTETAITQEKNQKKNPAKRVQVVNVKIVKEASFLYANRYVRSPEDGYELFKEHLEEADREHFVVAALDTKNQPISINTVHVGCLNSSIVHPREVMKPAILSNAASIVVAHNHPSGDPDPSKEDIKVTERLAKAGRVLGIELLDHVILGRTTFISLKEKGCATC</sequence>
<dbReference type="CDD" id="cd08071">
    <property type="entry name" value="MPN_DUF2466"/>
    <property type="match status" value="1"/>
</dbReference>
<dbReference type="NCBIfam" id="TIGR00608">
    <property type="entry name" value="radc"/>
    <property type="match status" value="1"/>
</dbReference>
<dbReference type="PANTHER" id="PTHR30471:SF3">
    <property type="entry name" value="UPF0758 PROTEIN YEES-RELATED"/>
    <property type="match status" value="1"/>
</dbReference>
<keyword evidence="6" id="KW-0482">Metalloprotease</keyword>
<dbReference type="InterPro" id="IPR020891">
    <property type="entry name" value="UPF0758_CS"/>
</dbReference>
<evidence type="ECO:0000256" key="3">
    <source>
        <dbReference type="ARBA" id="ARBA00022723"/>
    </source>
</evidence>
<feature type="domain" description="MPN" evidence="8">
    <location>
        <begin position="44"/>
        <end position="166"/>
    </location>
</feature>
<feature type="region of interest" description="Disordered" evidence="7">
    <location>
        <begin position="1"/>
        <end position="22"/>
    </location>
</feature>
<dbReference type="InterPro" id="IPR037518">
    <property type="entry name" value="MPN"/>
</dbReference>
<evidence type="ECO:0000313" key="10">
    <source>
        <dbReference type="Proteomes" id="UP000187608"/>
    </source>
</evidence>
<dbReference type="GO" id="GO:0046872">
    <property type="term" value="F:metal ion binding"/>
    <property type="evidence" value="ECO:0007669"/>
    <property type="project" value="UniProtKB-KW"/>
</dbReference>
<evidence type="ECO:0000313" key="9">
    <source>
        <dbReference type="EMBL" id="SIS41565.1"/>
    </source>
</evidence>
<keyword evidence="10" id="KW-1185">Reference proteome</keyword>
<dbReference type="PROSITE" id="PS50249">
    <property type="entry name" value="MPN"/>
    <property type="match status" value="1"/>
</dbReference>
<evidence type="ECO:0000256" key="1">
    <source>
        <dbReference type="ARBA" id="ARBA00010243"/>
    </source>
</evidence>
<keyword evidence="4" id="KW-0378">Hydrolase</keyword>
<dbReference type="GO" id="GO:0008237">
    <property type="term" value="F:metallopeptidase activity"/>
    <property type="evidence" value="ECO:0007669"/>
    <property type="project" value="UniProtKB-KW"/>
</dbReference>
<dbReference type="GO" id="GO:0006508">
    <property type="term" value="P:proteolysis"/>
    <property type="evidence" value="ECO:0007669"/>
    <property type="project" value="UniProtKB-KW"/>
</dbReference>
<comment type="similarity">
    <text evidence="1">Belongs to the UPF0758 family.</text>
</comment>
<keyword evidence="2" id="KW-0645">Protease</keyword>
<dbReference type="AlphaFoldDB" id="A0A1N7IWV3"/>
<protein>
    <submittedName>
        <fullName evidence="9">DNA repair protein RadC</fullName>
    </submittedName>
</protein>
<evidence type="ECO:0000259" key="8">
    <source>
        <dbReference type="PROSITE" id="PS50249"/>
    </source>
</evidence>
<dbReference type="InterPro" id="IPR025657">
    <property type="entry name" value="RadC_JAB"/>
</dbReference>
<dbReference type="PANTHER" id="PTHR30471">
    <property type="entry name" value="DNA REPAIR PROTEIN RADC"/>
    <property type="match status" value="1"/>
</dbReference>
<dbReference type="EMBL" id="FTOC01000002">
    <property type="protein sequence ID" value="SIS41565.1"/>
    <property type="molecule type" value="Genomic_DNA"/>
</dbReference>
<organism evidence="9 10">
    <name type="scientific">Salimicrobium flavidum</name>
    <dbReference type="NCBI Taxonomy" id="570947"/>
    <lineage>
        <taxon>Bacteria</taxon>
        <taxon>Bacillati</taxon>
        <taxon>Bacillota</taxon>
        <taxon>Bacilli</taxon>
        <taxon>Bacillales</taxon>
        <taxon>Bacillaceae</taxon>
        <taxon>Salimicrobium</taxon>
    </lineage>
</organism>
<dbReference type="STRING" id="570947.SAMN05421687_102383"/>
<evidence type="ECO:0000256" key="4">
    <source>
        <dbReference type="ARBA" id="ARBA00022801"/>
    </source>
</evidence>
<keyword evidence="3" id="KW-0479">Metal-binding</keyword>
<keyword evidence="5" id="KW-0862">Zinc</keyword>
<evidence type="ECO:0000256" key="7">
    <source>
        <dbReference type="SAM" id="MobiDB-lite"/>
    </source>
</evidence>
<dbReference type="Gene3D" id="3.40.140.10">
    <property type="entry name" value="Cytidine Deaminase, domain 2"/>
    <property type="match status" value="1"/>
</dbReference>
<dbReference type="RefSeq" id="WP_076557397.1">
    <property type="nucleotide sequence ID" value="NZ_FTOC01000002.1"/>
</dbReference>
<accession>A0A1N7IWV3</accession>
<proteinExistence type="inferred from homology"/>
<evidence type="ECO:0000256" key="5">
    <source>
        <dbReference type="ARBA" id="ARBA00022833"/>
    </source>
</evidence>
<dbReference type="Pfam" id="PF04002">
    <property type="entry name" value="RadC"/>
    <property type="match status" value="1"/>
</dbReference>
<dbReference type="PROSITE" id="PS01302">
    <property type="entry name" value="UPF0758"/>
    <property type="match status" value="1"/>
</dbReference>
<dbReference type="Proteomes" id="UP000187608">
    <property type="component" value="Unassembled WGS sequence"/>
</dbReference>
<reference evidence="10" key="1">
    <citation type="submission" date="2017-01" db="EMBL/GenBank/DDBJ databases">
        <authorList>
            <person name="Varghese N."/>
            <person name="Submissions S."/>
        </authorList>
    </citation>
    <scope>NUCLEOTIDE SEQUENCE [LARGE SCALE GENOMIC DNA]</scope>
    <source>
        <strain evidence="10">DSM 23127</strain>
    </source>
</reference>
<name>A0A1N7IWV3_9BACI</name>
<gene>
    <name evidence="9" type="ORF">SAMN05421687_102383</name>
</gene>
<evidence type="ECO:0000256" key="2">
    <source>
        <dbReference type="ARBA" id="ARBA00022670"/>
    </source>
</evidence>
<dbReference type="InterPro" id="IPR001405">
    <property type="entry name" value="UPF0758"/>
</dbReference>
<feature type="compositionally biased region" description="Polar residues" evidence="7">
    <location>
        <begin position="1"/>
        <end position="14"/>
    </location>
</feature>